<dbReference type="Pfam" id="PF03959">
    <property type="entry name" value="FSH1"/>
    <property type="match status" value="1"/>
</dbReference>
<dbReference type="GO" id="GO:0016787">
    <property type="term" value="F:hydrolase activity"/>
    <property type="evidence" value="ECO:0007669"/>
    <property type="project" value="UniProtKB-KW"/>
</dbReference>
<dbReference type="InterPro" id="IPR050593">
    <property type="entry name" value="LovG"/>
</dbReference>
<evidence type="ECO:0000259" key="2">
    <source>
        <dbReference type="Pfam" id="PF03959"/>
    </source>
</evidence>
<dbReference type="InterPro" id="IPR005645">
    <property type="entry name" value="FSH-like_dom"/>
</dbReference>
<name>A0A8T1X4N9_9STRA</name>
<reference evidence="3" key="1">
    <citation type="submission" date="2021-02" db="EMBL/GenBank/DDBJ databases">
        <authorList>
            <person name="Palmer J.M."/>
        </authorList>
    </citation>
    <scope>NUCLEOTIDE SEQUENCE</scope>
    <source>
        <strain evidence="3">SCRP23</strain>
    </source>
</reference>
<dbReference type="GO" id="GO:0005634">
    <property type="term" value="C:nucleus"/>
    <property type="evidence" value="ECO:0007669"/>
    <property type="project" value="TreeGrafter"/>
</dbReference>
<dbReference type="GO" id="GO:0005737">
    <property type="term" value="C:cytoplasm"/>
    <property type="evidence" value="ECO:0007669"/>
    <property type="project" value="TreeGrafter"/>
</dbReference>
<sequence>MASDLPTPVAVDPPRSIPLSEKIRVLCLHGYGTNKEVMFDQTRGIREVLGSSAEFVFVNGPYQAKGPSEPIIAKMYGSSTPFYEWYDTQMADGRPFSWSYVELMAGQDPPDTADNWILCYKNIEQSMATLDAEIRRCGPFDVIIGFSQGAILLSVMTMWYLHHGIAPCWKLAVCVSGLKPRGINIRSLFEDKHGQQMPIPLPSIHVIGKADPIYLESCRLAESWTNEADGFKKWVFEHDGGHKFPSVSQNREFYVKLGSIITQHCRNETGPAVPRL</sequence>
<proteinExistence type="predicted"/>
<dbReference type="OrthoDB" id="414698at2759"/>
<keyword evidence="1" id="KW-0378">Hydrolase</keyword>
<feature type="domain" description="Serine hydrolase" evidence="2">
    <location>
        <begin position="20"/>
        <end position="252"/>
    </location>
</feature>
<dbReference type="EMBL" id="JAGDFL010000019">
    <property type="protein sequence ID" value="KAG7401037.1"/>
    <property type="molecule type" value="Genomic_DNA"/>
</dbReference>
<gene>
    <name evidence="3" type="ORF">PHYBOEH_003232</name>
</gene>
<evidence type="ECO:0000313" key="4">
    <source>
        <dbReference type="Proteomes" id="UP000693981"/>
    </source>
</evidence>
<protein>
    <recommendedName>
        <fullName evidence="2">Serine hydrolase domain-containing protein</fullName>
    </recommendedName>
</protein>
<keyword evidence="4" id="KW-1185">Reference proteome</keyword>
<comment type="caution">
    <text evidence="3">The sequence shown here is derived from an EMBL/GenBank/DDBJ whole genome shotgun (WGS) entry which is preliminary data.</text>
</comment>
<organism evidence="3 4">
    <name type="scientific">Phytophthora boehmeriae</name>
    <dbReference type="NCBI Taxonomy" id="109152"/>
    <lineage>
        <taxon>Eukaryota</taxon>
        <taxon>Sar</taxon>
        <taxon>Stramenopiles</taxon>
        <taxon>Oomycota</taxon>
        <taxon>Peronosporomycetes</taxon>
        <taxon>Peronosporales</taxon>
        <taxon>Peronosporaceae</taxon>
        <taxon>Phytophthora</taxon>
    </lineage>
</organism>
<dbReference type="PANTHER" id="PTHR48070">
    <property type="entry name" value="ESTERASE OVCA2"/>
    <property type="match status" value="1"/>
</dbReference>
<evidence type="ECO:0000313" key="3">
    <source>
        <dbReference type="EMBL" id="KAG7401037.1"/>
    </source>
</evidence>
<accession>A0A8T1X4N9</accession>
<dbReference type="FunFam" id="3.40.50.1820:FF:000547">
    <property type="entry name" value="Uncharacterized protein"/>
    <property type="match status" value="1"/>
</dbReference>
<dbReference type="PANTHER" id="PTHR48070:SF6">
    <property type="entry name" value="ESTERASE OVCA2"/>
    <property type="match status" value="1"/>
</dbReference>
<dbReference type="Proteomes" id="UP000693981">
    <property type="component" value="Unassembled WGS sequence"/>
</dbReference>
<dbReference type="AlphaFoldDB" id="A0A8T1X4N9"/>
<evidence type="ECO:0000256" key="1">
    <source>
        <dbReference type="ARBA" id="ARBA00022801"/>
    </source>
</evidence>